<feature type="compositionally biased region" description="Low complexity" evidence="3">
    <location>
        <begin position="1156"/>
        <end position="1182"/>
    </location>
</feature>
<proteinExistence type="predicted"/>
<dbReference type="GO" id="GO:0005634">
    <property type="term" value="C:nucleus"/>
    <property type="evidence" value="ECO:0007669"/>
    <property type="project" value="UniProtKB-SubCell"/>
</dbReference>
<feature type="compositionally biased region" description="Low complexity" evidence="3">
    <location>
        <begin position="1107"/>
        <end position="1116"/>
    </location>
</feature>
<dbReference type="InterPro" id="IPR016024">
    <property type="entry name" value="ARM-type_fold"/>
</dbReference>
<feature type="domain" description="RRP12 HEAT" evidence="5">
    <location>
        <begin position="407"/>
        <end position="703"/>
    </location>
</feature>
<sequence length="1403" mass="150178">MAEQLAKLRSLTASKLDNQKAPAQLLVAIEESLDESQPTTSTKKERSPAEYFLALDSMLHRGNNSTKLLPSIFYILAIVTPHVSAAILRARLPSLLPPLYSVLSNPHSNEAEQQAALLRSSIAVLEALIAIVGEDRQLLQTQQELRASWDASLALCADSRPKVRRRAQDFIGSALSSQQHPYAARTATWCSTTLSSVSDSASVTSKKGKATAAAAAAATYDVKKGRATGAQEAAKQRQENVAGGASVGIWVCGFLKAIVTRLPDKAIPQLCEELLRLPGLHNPFLTVAAFEVFEALYRPAKSSTQIAADNLPGSSGAMAAVAAAQTPAKKSAPSSLLRTLEALRSSALQPASNDVQLLPPYLRALEGAIVAYSRYDEGEPAWALVPQLWNDVMELSLSARSDASRSSITVRSAGADFLASLVRYAVPDEAIKTALKTKSSPLHSLVTSLDDALGRHALRFTHSRGEILGVLTALVTRLRLRVGVNSSPAATQLLIPLITTVAALRQTPKFEHRDRADAVLGAATEVCGPEAILTALPLNLLAGNGQGRAWLLPLMKGRITNTSLGHFVRDLVPLSEKLFNARTQAQQDASRGVEAKMYEALVEQLWSLFPGYCDLPTDLVTALSQPFAELLANVLATQQALRPSILRGLTLLVDRNEALSRSGASDESLRLTFGLTAADGKAALTHLIGLAPAFLSVFSHLLAQSPSSSRGYITEAIGAFLRILPASEVSATYGKVAGQLKTALTELVPQRDREVGPHAVPPLAHSMLDLLITLVPFLPAAEALALFKAATSDDLLQNDDAGVQKKTYRVLARLLEGSKGAALATSANVTSLLTTLREVTVAVAPGAKRDRLHLLSGIVPRIPLGDLHLLPSIIPEAVLATKEANQASRTLAYELLVQMGEKMQQEGGKIKRGLLLENDDKEDEQNAMDTTDVVDASLTEYLTMVSAGLAGNSPHMISATITSLSRLVYEFKEQLPRSTLEEVVSTMSVFLTSSPNREIIKSVLGFVKVSIVSLEYDVVDAALPEWVPGMLEWKQHPAHRVVFKGKVRHIFERLLRRFGYERIESLCDEENRKLVVNIKKRKERAKRKKASGGSAGHAGEDEEDDVAAGAGAPGAKAPRRDLGVDAFEEALYGSDSDVSSDDSGEEDIEQGGAAGGLAALARKAAGARQGKGQKPEQQQQQQQRRRRRDRDDDEAYLLEDDDAPMDLLDRSAGAVVHRKPAGKDAKDGGKRRAPGTEARRFDLDESTGRMLINDPEDEGSAGPAGNGASADLFGPSGAYVERETGTDGFTHSGRGGAVKFNKNNKRVRAEEREADLEAEEAIAAAEAARADVSGTSSAAAKRPKKAQPERIGASFAAKKKGAKGDVKKAGGPDPYAYVPLSAVGGKKGSKQERNVQITGKKRR</sequence>
<dbReference type="InterPro" id="IPR057860">
    <property type="entry name" value="HEAT_RRP12_N"/>
</dbReference>
<feature type="region of interest" description="Disordered" evidence="3">
    <location>
        <begin position="1327"/>
        <end position="1403"/>
    </location>
</feature>
<name>A0A316UIC0_9BASI</name>
<reference evidence="7 8" key="1">
    <citation type="journal article" date="2018" name="Mol. Biol. Evol.">
        <title>Broad Genomic Sampling Reveals a Smut Pathogenic Ancestry of the Fungal Clade Ustilaginomycotina.</title>
        <authorList>
            <person name="Kijpornyongpan T."/>
            <person name="Mondo S.J."/>
            <person name="Barry K."/>
            <person name="Sandor L."/>
            <person name="Lee J."/>
            <person name="Lipzen A."/>
            <person name="Pangilinan J."/>
            <person name="LaButti K."/>
            <person name="Hainaut M."/>
            <person name="Henrissat B."/>
            <person name="Grigoriev I.V."/>
            <person name="Spatafora J.W."/>
            <person name="Aime M.C."/>
        </authorList>
    </citation>
    <scope>NUCLEOTIDE SEQUENCE [LARGE SCALE GENOMIC DNA]</scope>
    <source>
        <strain evidence="7 8">MCA 5214</strain>
    </source>
</reference>
<dbReference type="PANTHER" id="PTHR48287:SF1">
    <property type="entry name" value="ARM REPEAT SUPERFAMILY PROTEIN"/>
    <property type="match status" value="1"/>
</dbReference>
<comment type="subcellular location">
    <subcellularLocation>
        <location evidence="1">Nucleus</location>
    </subcellularLocation>
</comment>
<dbReference type="InterPro" id="IPR012978">
    <property type="entry name" value="HEAT_RRP12"/>
</dbReference>
<feature type="compositionally biased region" description="Basic and acidic residues" evidence="3">
    <location>
        <begin position="1237"/>
        <end position="1247"/>
    </location>
</feature>
<keyword evidence="4" id="KW-0472">Membrane</keyword>
<feature type="compositionally biased region" description="Basic and acidic residues" evidence="3">
    <location>
        <begin position="1221"/>
        <end position="1230"/>
    </location>
</feature>
<dbReference type="Proteomes" id="UP000245884">
    <property type="component" value="Unassembled WGS sequence"/>
</dbReference>
<feature type="compositionally biased region" description="Acidic residues" evidence="3">
    <location>
        <begin position="1191"/>
        <end position="1204"/>
    </location>
</feature>
<feature type="domain" description="RRP12 N-terminal HEAT" evidence="6">
    <location>
        <begin position="42"/>
        <end position="299"/>
    </location>
</feature>
<evidence type="ECO:0000259" key="6">
    <source>
        <dbReference type="Pfam" id="PF25772"/>
    </source>
</evidence>
<dbReference type="STRING" id="1569628.A0A316UIC0"/>
<keyword evidence="8" id="KW-1185">Reference proteome</keyword>
<evidence type="ECO:0000313" key="7">
    <source>
        <dbReference type="EMBL" id="PWN24618.1"/>
    </source>
</evidence>
<organism evidence="7 8">
    <name type="scientific">Jaminaea rosea</name>
    <dbReference type="NCBI Taxonomy" id="1569628"/>
    <lineage>
        <taxon>Eukaryota</taxon>
        <taxon>Fungi</taxon>
        <taxon>Dikarya</taxon>
        <taxon>Basidiomycota</taxon>
        <taxon>Ustilaginomycotina</taxon>
        <taxon>Exobasidiomycetes</taxon>
        <taxon>Microstromatales</taxon>
        <taxon>Microstromatales incertae sedis</taxon>
        <taxon>Jaminaea</taxon>
    </lineage>
</organism>
<accession>A0A316UIC0</accession>
<protein>
    <submittedName>
        <fullName evidence="7">NUC173-domain-containing protein</fullName>
    </submittedName>
</protein>
<feature type="compositionally biased region" description="Low complexity" evidence="3">
    <location>
        <begin position="1260"/>
        <end position="1270"/>
    </location>
</feature>
<evidence type="ECO:0000256" key="4">
    <source>
        <dbReference type="SAM" id="Phobius"/>
    </source>
</evidence>
<feature type="compositionally biased region" description="Acidic residues" evidence="3">
    <location>
        <begin position="1138"/>
        <end position="1149"/>
    </location>
</feature>
<evidence type="ECO:0000256" key="1">
    <source>
        <dbReference type="ARBA" id="ARBA00004123"/>
    </source>
</evidence>
<evidence type="ECO:0000256" key="2">
    <source>
        <dbReference type="ARBA" id="ARBA00023242"/>
    </source>
</evidence>
<dbReference type="Pfam" id="PF25772">
    <property type="entry name" value="HEAT_RRP12_N"/>
    <property type="match status" value="1"/>
</dbReference>
<keyword evidence="2" id="KW-0539">Nucleus</keyword>
<keyword evidence="4" id="KW-0812">Transmembrane</keyword>
<evidence type="ECO:0000256" key="3">
    <source>
        <dbReference type="SAM" id="MobiDB-lite"/>
    </source>
</evidence>
<feature type="region of interest" description="Disordered" evidence="3">
    <location>
        <begin position="1085"/>
        <end position="1299"/>
    </location>
</feature>
<dbReference type="Pfam" id="PF08161">
    <property type="entry name" value="RRP12_HEAT"/>
    <property type="match status" value="1"/>
</dbReference>
<dbReference type="InterPro" id="IPR052087">
    <property type="entry name" value="RRP12"/>
</dbReference>
<gene>
    <name evidence="7" type="ORF">BDZ90DRAFT_234889</name>
</gene>
<dbReference type="EMBL" id="KZ819680">
    <property type="protein sequence ID" value="PWN24618.1"/>
    <property type="molecule type" value="Genomic_DNA"/>
</dbReference>
<keyword evidence="4" id="KW-1133">Transmembrane helix</keyword>
<dbReference type="PANTHER" id="PTHR48287">
    <property type="entry name" value="ARM REPEAT SUPERFAMILY PROTEIN"/>
    <property type="match status" value="1"/>
</dbReference>
<dbReference type="GeneID" id="37029002"/>
<dbReference type="OrthoDB" id="2192888at2759"/>
<evidence type="ECO:0000259" key="5">
    <source>
        <dbReference type="Pfam" id="PF08161"/>
    </source>
</evidence>
<dbReference type="SUPFAM" id="SSF48371">
    <property type="entry name" value="ARM repeat"/>
    <property type="match status" value="1"/>
</dbReference>
<feature type="transmembrane region" description="Helical" evidence="4">
    <location>
        <begin position="68"/>
        <end position="88"/>
    </location>
</feature>
<evidence type="ECO:0000313" key="8">
    <source>
        <dbReference type="Proteomes" id="UP000245884"/>
    </source>
</evidence>
<dbReference type="RefSeq" id="XP_025359230.1">
    <property type="nucleotide sequence ID" value="XM_025507179.1"/>
</dbReference>